<reference evidence="4" key="1">
    <citation type="submission" date="2018-06" db="EMBL/GenBank/DDBJ databases">
        <authorList>
            <person name="Zhirakovskaya E."/>
        </authorList>
    </citation>
    <scope>NUCLEOTIDE SEQUENCE</scope>
</reference>
<dbReference type="NCBIfam" id="TIGR01088">
    <property type="entry name" value="aroQ"/>
    <property type="match status" value="1"/>
</dbReference>
<evidence type="ECO:0000256" key="2">
    <source>
        <dbReference type="ARBA" id="ARBA00023239"/>
    </source>
</evidence>
<dbReference type="EMBL" id="UOEO01000025">
    <property type="protein sequence ID" value="VAW15173.1"/>
    <property type="molecule type" value="Genomic_DNA"/>
</dbReference>
<dbReference type="Pfam" id="PF01220">
    <property type="entry name" value="DHquinase_II"/>
    <property type="match status" value="1"/>
</dbReference>
<dbReference type="CDD" id="cd00466">
    <property type="entry name" value="DHQase_II"/>
    <property type="match status" value="1"/>
</dbReference>
<keyword evidence="3" id="KW-1133">Transmembrane helix</keyword>
<keyword evidence="3" id="KW-0472">Membrane</keyword>
<protein>
    <recommendedName>
        <fullName evidence="1">3-dehydroquinate dehydratase</fullName>
        <ecNumber evidence="1">4.2.1.10</ecNumber>
    </recommendedName>
</protein>
<feature type="transmembrane region" description="Helical" evidence="3">
    <location>
        <begin position="130"/>
        <end position="149"/>
    </location>
</feature>
<dbReference type="NCBIfam" id="NF003806">
    <property type="entry name" value="PRK05395.1-3"/>
    <property type="match status" value="1"/>
</dbReference>
<dbReference type="Gene3D" id="3.40.50.9100">
    <property type="entry name" value="Dehydroquinase, class II"/>
    <property type="match status" value="1"/>
</dbReference>
<keyword evidence="3" id="KW-0812">Transmembrane</keyword>
<dbReference type="PANTHER" id="PTHR21272:SF3">
    <property type="entry name" value="CATABOLIC 3-DEHYDROQUINASE"/>
    <property type="match status" value="1"/>
</dbReference>
<dbReference type="InterPro" id="IPR001874">
    <property type="entry name" value="DHquinase_II"/>
</dbReference>
<dbReference type="GO" id="GO:0019631">
    <property type="term" value="P:quinate catabolic process"/>
    <property type="evidence" value="ECO:0007669"/>
    <property type="project" value="TreeGrafter"/>
</dbReference>
<dbReference type="SUPFAM" id="SSF52304">
    <property type="entry name" value="Type II 3-dehydroquinate dehydratase"/>
    <property type="match status" value="1"/>
</dbReference>
<name>A0A3B0TGB9_9ZZZZ</name>
<dbReference type="AlphaFoldDB" id="A0A3B0TGB9"/>
<dbReference type="NCBIfam" id="NF003805">
    <property type="entry name" value="PRK05395.1-2"/>
    <property type="match status" value="1"/>
</dbReference>
<dbReference type="EC" id="4.2.1.10" evidence="1"/>
<dbReference type="NCBIfam" id="NF003807">
    <property type="entry name" value="PRK05395.1-4"/>
    <property type="match status" value="1"/>
</dbReference>
<dbReference type="PANTHER" id="PTHR21272">
    <property type="entry name" value="CATABOLIC 3-DEHYDROQUINASE"/>
    <property type="match status" value="1"/>
</dbReference>
<keyword evidence="2 4" id="KW-0456">Lyase</keyword>
<evidence type="ECO:0000313" key="4">
    <source>
        <dbReference type="EMBL" id="VAW15173.1"/>
    </source>
</evidence>
<dbReference type="PIRSF" id="PIRSF001399">
    <property type="entry name" value="DHquinase_II"/>
    <property type="match status" value="1"/>
</dbReference>
<gene>
    <name evidence="4" type="ORF">MNBD_ALPHA12-2159</name>
</gene>
<dbReference type="InterPro" id="IPR018509">
    <property type="entry name" value="DHquinase_II_CS"/>
</dbReference>
<dbReference type="PROSITE" id="PS01029">
    <property type="entry name" value="DEHYDROQUINASE_II"/>
    <property type="match status" value="1"/>
</dbReference>
<dbReference type="GO" id="GO:0003855">
    <property type="term" value="F:3-dehydroquinate dehydratase activity"/>
    <property type="evidence" value="ECO:0007669"/>
    <property type="project" value="UniProtKB-EC"/>
</dbReference>
<evidence type="ECO:0000256" key="3">
    <source>
        <dbReference type="SAM" id="Phobius"/>
    </source>
</evidence>
<dbReference type="InterPro" id="IPR036441">
    <property type="entry name" value="DHquinase_II_sf"/>
</dbReference>
<dbReference type="HAMAP" id="MF_00169">
    <property type="entry name" value="AroQ"/>
    <property type="match status" value="1"/>
</dbReference>
<sequence>MARKILILNGPNLNLLGTREPGIYGVATLGDIEASCRKQGAGMDMQIDFRQSNHEGELVDWIQQAGQKRQGQQGAQSTQGAYDAIVINPAAYSHTSIAIRDALGAVDLPLIEVHISNIFQRESFRHHSHISAIASGVICGLGAFGYNLALDALNDILSPKKP</sequence>
<proteinExistence type="inferred from homology"/>
<evidence type="ECO:0000256" key="1">
    <source>
        <dbReference type="ARBA" id="ARBA00012060"/>
    </source>
</evidence>
<organism evidence="4">
    <name type="scientific">hydrothermal vent metagenome</name>
    <dbReference type="NCBI Taxonomy" id="652676"/>
    <lineage>
        <taxon>unclassified sequences</taxon>
        <taxon>metagenomes</taxon>
        <taxon>ecological metagenomes</taxon>
    </lineage>
</organism>
<accession>A0A3B0TGB9</accession>